<dbReference type="GO" id="GO:0005975">
    <property type="term" value="P:carbohydrate metabolic process"/>
    <property type="evidence" value="ECO:0007669"/>
    <property type="project" value="InterPro"/>
</dbReference>
<dbReference type="PRINTS" id="PR00738">
    <property type="entry name" value="GLHYDRLASE20"/>
</dbReference>
<evidence type="ECO:0000256" key="1">
    <source>
        <dbReference type="ARBA" id="ARBA00001231"/>
    </source>
</evidence>
<dbReference type="InterPro" id="IPR029018">
    <property type="entry name" value="Hex-like_dom2"/>
</dbReference>
<dbReference type="Gene3D" id="3.30.379.10">
    <property type="entry name" value="Chitobiase/beta-hexosaminidase domain 2-like"/>
    <property type="match status" value="1"/>
</dbReference>
<evidence type="ECO:0000256" key="5">
    <source>
        <dbReference type="ARBA" id="ARBA00023295"/>
    </source>
</evidence>
<dbReference type="SUPFAM" id="SSF51445">
    <property type="entry name" value="(Trans)glycosidases"/>
    <property type="match status" value="1"/>
</dbReference>
<evidence type="ECO:0000313" key="8">
    <source>
        <dbReference type="EMBL" id="SVA19879.1"/>
    </source>
</evidence>
<protein>
    <recommendedName>
        <fullName evidence="3">beta-N-acetylhexosaminidase</fullName>
        <ecNumber evidence="3">3.2.1.52</ecNumber>
    </recommendedName>
</protein>
<evidence type="ECO:0000259" key="6">
    <source>
        <dbReference type="Pfam" id="PF00728"/>
    </source>
</evidence>
<dbReference type="GO" id="GO:0004563">
    <property type="term" value="F:beta-N-acetylhexosaminidase activity"/>
    <property type="evidence" value="ECO:0007669"/>
    <property type="project" value="UniProtKB-EC"/>
</dbReference>
<comment type="similarity">
    <text evidence="2">Belongs to the glycosyl hydrolase 20 family.</text>
</comment>
<dbReference type="InterPro" id="IPR025705">
    <property type="entry name" value="Beta_hexosaminidase_sua/sub"/>
</dbReference>
<dbReference type="Pfam" id="PF00728">
    <property type="entry name" value="Glyco_hydro_20"/>
    <property type="match status" value="1"/>
</dbReference>
<dbReference type="Gene3D" id="3.20.20.80">
    <property type="entry name" value="Glycosidases"/>
    <property type="match status" value="1"/>
</dbReference>
<gene>
    <name evidence="8" type="ORF">METZ01_LOCUS72733</name>
</gene>
<dbReference type="InterPro" id="IPR017853">
    <property type="entry name" value="GH"/>
</dbReference>
<keyword evidence="5" id="KW-0326">Glycosidase</keyword>
<evidence type="ECO:0000256" key="2">
    <source>
        <dbReference type="ARBA" id="ARBA00006285"/>
    </source>
</evidence>
<dbReference type="SUPFAM" id="SSF55545">
    <property type="entry name" value="beta-N-acetylhexosaminidase-like domain"/>
    <property type="match status" value="1"/>
</dbReference>
<dbReference type="GO" id="GO:0016020">
    <property type="term" value="C:membrane"/>
    <property type="evidence" value="ECO:0007669"/>
    <property type="project" value="TreeGrafter"/>
</dbReference>
<dbReference type="CDD" id="cd06563">
    <property type="entry name" value="GH20_chitobiase-like"/>
    <property type="match status" value="1"/>
</dbReference>
<comment type="catalytic activity">
    <reaction evidence="1">
        <text>Hydrolysis of terminal non-reducing N-acetyl-D-hexosamine residues in N-acetyl-beta-D-hexosaminides.</text>
        <dbReference type="EC" id="3.2.1.52"/>
    </reaction>
</comment>
<dbReference type="InterPro" id="IPR015882">
    <property type="entry name" value="HEX_bac_N"/>
</dbReference>
<dbReference type="GO" id="GO:0030203">
    <property type="term" value="P:glycosaminoglycan metabolic process"/>
    <property type="evidence" value="ECO:0007669"/>
    <property type="project" value="TreeGrafter"/>
</dbReference>
<evidence type="ECO:0000256" key="4">
    <source>
        <dbReference type="ARBA" id="ARBA00022801"/>
    </source>
</evidence>
<name>A0A381TVL4_9ZZZZ</name>
<evidence type="ECO:0000259" key="7">
    <source>
        <dbReference type="Pfam" id="PF02838"/>
    </source>
</evidence>
<feature type="non-terminal residue" evidence="8">
    <location>
        <position position="493"/>
    </location>
</feature>
<accession>A0A381TVL4</accession>
<sequence length="493" mass="56396">MGSKKYTTIISILFIILLMSTNKQKNEIFPGLVPAPAYIEFVDSKLQIEETIRLDYNPKDKNLNNMIRLAKSELSDIGYKPSDSNSKQEQTRLSIRVDQNISEAPESYRLKIDPQGIEITGSDHAGTFYGIQTLLQILETSKIENAPTVKSMIIEDSPRFKWRGMLLDVARHMFPADFIKRYIDIIAAHKMNVFHWHLTEDQGWRMPIEKYPKLESIAAWRKETLIGHYTDKPRKFDGKPYGGFYTREEIVDIIAYAKERSVTIVPEIELPGHATAALSAYPELSCTGGPHEAETLWGVHKEVYCAGNEETFVFLENVLKEVSEIFPGPYIHIGGDECPKTRWKECQKCQKRIADEGLKDEHELQSYFIKRIEKILEKFGKRLIGWDEILEGGLAPNAVVHSWRGMDGGIEAANAGHEVIMSPTTHVYFDYYQSEDKDNEPLAIGGHLPLEKVYEFEPVPDNIDRDKRHLILGGQANLWTEYIPTTEKAEYML</sequence>
<proteinExistence type="inferred from homology"/>
<feature type="domain" description="Beta-hexosaminidase bacterial type N-terminal" evidence="7">
    <location>
        <begin position="30"/>
        <end position="156"/>
    </location>
</feature>
<dbReference type="PIRSF" id="PIRSF001093">
    <property type="entry name" value="B-hxosamndse_ab_euk"/>
    <property type="match status" value="1"/>
</dbReference>
<keyword evidence="4" id="KW-0378">Hydrolase</keyword>
<dbReference type="PANTHER" id="PTHR22600:SF57">
    <property type="entry name" value="BETA-N-ACETYLHEXOSAMINIDASE"/>
    <property type="match status" value="1"/>
</dbReference>
<dbReference type="AlphaFoldDB" id="A0A381TVL4"/>
<feature type="domain" description="Glycoside hydrolase family 20 catalytic" evidence="6">
    <location>
        <begin position="160"/>
        <end position="493"/>
    </location>
</feature>
<dbReference type="EC" id="3.2.1.52" evidence="3"/>
<dbReference type="Pfam" id="PF02838">
    <property type="entry name" value="Glyco_hydro_20b"/>
    <property type="match status" value="1"/>
</dbReference>
<organism evidence="8">
    <name type="scientific">marine metagenome</name>
    <dbReference type="NCBI Taxonomy" id="408172"/>
    <lineage>
        <taxon>unclassified sequences</taxon>
        <taxon>metagenomes</taxon>
        <taxon>ecological metagenomes</taxon>
    </lineage>
</organism>
<reference evidence="8" key="1">
    <citation type="submission" date="2018-05" db="EMBL/GenBank/DDBJ databases">
        <authorList>
            <person name="Lanie J.A."/>
            <person name="Ng W.-L."/>
            <person name="Kazmierczak K.M."/>
            <person name="Andrzejewski T.M."/>
            <person name="Davidsen T.M."/>
            <person name="Wayne K.J."/>
            <person name="Tettelin H."/>
            <person name="Glass J.I."/>
            <person name="Rusch D."/>
            <person name="Podicherti R."/>
            <person name="Tsui H.-C.T."/>
            <person name="Winkler M.E."/>
        </authorList>
    </citation>
    <scope>NUCLEOTIDE SEQUENCE</scope>
</reference>
<evidence type="ECO:0000256" key="3">
    <source>
        <dbReference type="ARBA" id="ARBA00012663"/>
    </source>
</evidence>
<dbReference type="PANTHER" id="PTHR22600">
    <property type="entry name" value="BETA-HEXOSAMINIDASE"/>
    <property type="match status" value="1"/>
</dbReference>
<dbReference type="InterPro" id="IPR015883">
    <property type="entry name" value="Glyco_hydro_20_cat"/>
</dbReference>
<dbReference type="EMBL" id="UINC01005217">
    <property type="protein sequence ID" value="SVA19879.1"/>
    <property type="molecule type" value="Genomic_DNA"/>
</dbReference>